<evidence type="ECO:0000313" key="2">
    <source>
        <dbReference type="Proteomes" id="UP000067626"/>
    </source>
</evidence>
<reference evidence="1 2" key="1">
    <citation type="submission" date="2015-07" db="EMBL/GenBank/DDBJ databases">
        <title>Genome analysis of myxobacterium Chondromyces crocatus Cm c5 reveals a high potential for natural compound synthesis and the genetic basis for the loss of fruiting body formation.</title>
        <authorList>
            <person name="Zaburannyi N."/>
            <person name="Bunk B."/>
            <person name="Maier J."/>
            <person name="Overmann J."/>
            <person name="Mueller R."/>
        </authorList>
    </citation>
    <scope>NUCLEOTIDE SEQUENCE [LARGE SCALE GENOMIC DNA]</scope>
    <source>
        <strain evidence="1 2">Cm c5</strain>
    </source>
</reference>
<dbReference type="AlphaFoldDB" id="A0A0K1EIH0"/>
<sequence>MSRRQRLRGFVLQGFVNAQQRGCGRRVASLAMLSNGVARRGALGHSSATWKNGGPGLLASYPQCSVPFLNMA</sequence>
<evidence type="ECO:0000313" key="1">
    <source>
        <dbReference type="EMBL" id="AKT40649.1"/>
    </source>
</evidence>
<proteinExistence type="predicted"/>
<accession>A0A0K1EIH0</accession>
<protein>
    <submittedName>
        <fullName evidence="1">Uncharacterized protein</fullName>
    </submittedName>
</protein>
<dbReference type="Proteomes" id="UP000067626">
    <property type="component" value="Chromosome"/>
</dbReference>
<gene>
    <name evidence="1" type="ORF">CMC5_048050</name>
</gene>
<dbReference type="EMBL" id="CP012159">
    <property type="protein sequence ID" value="AKT40649.1"/>
    <property type="molecule type" value="Genomic_DNA"/>
</dbReference>
<name>A0A0K1EIH0_CHOCO</name>
<keyword evidence="2" id="KW-1185">Reference proteome</keyword>
<organism evidence="1 2">
    <name type="scientific">Chondromyces crocatus</name>
    <dbReference type="NCBI Taxonomy" id="52"/>
    <lineage>
        <taxon>Bacteria</taxon>
        <taxon>Pseudomonadati</taxon>
        <taxon>Myxococcota</taxon>
        <taxon>Polyangia</taxon>
        <taxon>Polyangiales</taxon>
        <taxon>Polyangiaceae</taxon>
        <taxon>Chondromyces</taxon>
    </lineage>
</organism>
<dbReference type="KEGG" id="ccro:CMC5_048050"/>